<dbReference type="GO" id="GO:0005886">
    <property type="term" value="C:plasma membrane"/>
    <property type="evidence" value="ECO:0007669"/>
    <property type="project" value="UniProtKB-SubCell"/>
</dbReference>
<keyword evidence="2 13" id="KW-0813">Transport</keyword>
<keyword evidence="15" id="KW-0175">Coiled coil</keyword>
<gene>
    <name evidence="13" type="primary">atpF</name>
    <name evidence="16" type="ORF">DKG74_01905</name>
</gene>
<dbReference type="EMBL" id="QGLE01000001">
    <property type="protein sequence ID" value="PWR25738.1"/>
    <property type="molecule type" value="Genomic_DNA"/>
</dbReference>
<evidence type="ECO:0000256" key="5">
    <source>
        <dbReference type="ARBA" id="ARBA00022781"/>
    </source>
</evidence>
<comment type="similarity">
    <text evidence="1 13 14">Belongs to the ATPase B chain family.</text>
</comment>
<keyword evidence="3 13" id="KW-0138">CF(0)</keyword>
<evidence type="ECO:0000256" key="10">
    <source>
        <dbReference type="ARBA" id="ARBA00025198"/>
    </source>
</evidence>
<evidence type="ECO:0000256" key="12">
    <source>
        <dbReference type="ARBA" id="ARBA00037847"/>
    </source>
</evidence>
<feature type="transmembrane region" description="Helical" evidence="13">
    <location>
        <begin position="6"/>
        <end position="27"/>
    </location>
</feature>
<reference evidence="16 17" key="1">
    <citation type="submission" date="2018-05" db="EMBL/GenBank/DDBJ databases">
        <title>Zavarzinia sp. HR-AS.</title>
        <authorList>
            <person name="Lee Y."/>
            <person name="Jeon C.O."/>
        </authorList>
    </citation>
    <scope>NUCLEOTIDE SEQUENCE [LARGE SCALE GENOMIC DNA]</scope>
    <source>
        <strain evidence="16 17">HR-AS</strain>
    </source>
</reference>
<evidence type="ECO:0000256" key="8">
    <source>
        <dbReference type="ARBA" id="ARBA00023136"/>
    </source>
</evidence>
<evidence type="ECO:0000256" key="3">
    <source>
        <dbReference type="ARBA" id="ARBA00022547"/>
    </source>
</evidence>
<keyword evidence="6 13" id="KW-1133">Transmembrane helix</keyword>
<comment type="function">
    <text evidence="11">Component of the F(0) channel, it forms part of the peripheral stalk, linking F(1) to F(0). The b'-subunit is a diverged and duplicated form of b found in plants and photosynthetic bacteria.</text>
</comment>
<comment type="subunit">
    <text evidence="13">F-type ATPases have 2 components, F(1) - the catalytic core - and F(0) - the membrane proton channel. F(1) has five subunits: alpha(3), beta(3), gamma(1), delta(1), epsilon(1). F(0) has three main subunits: a(1), b(2) and c(10-14). The alpha and beta chains form an alternating ring which encloses part of the gamma chain. F(1) is attached to F(0) by a central stalk formed by the gamma and epsilon chains, while a peripheral stalk is formed by the delta and b chains.</text>
</comment>
<keyword evidence="7 13" id="KW-0406">Ion transport</keyword>
<keyword evidence="17" id="KW-1185">Reference proteome</keyword>
<evidence type="ECO:0000256" key="2">
    <source>
        <dbReference type="ARBA" id="ARBA00022448"/>
    </source>
</evidence>
<dbReference type="HAMAP" id="MF_01398">
    <property type="entry name" value="ATP_synth_b_bprime"/>
    <property type="match status" value="1"/>
</dbReference>
<dbReference type="GO" id="GO:0046961">
    <property type="term" value="F:proton-transporting ATPase activity, rotational mechanism"/>
    <property type="evidence" value="ECO:0007669"/>
    <property type="project" value="TreeGrafter"/>
</dbReference>
<dbReference type="GO" id="GO:0012505">
    <property type="term" value="C:endomembrane system"/>
    <property type="evidence" value="ECO:0007669"/>
    <property type="project" value="UniProtKB-SubCell"/>
</dbReference>
<proteinExistence type="inferred from homology"/>
<keyword evidence="5 13" id="KW-0375">Hydrogen ion transport</keyword>
<evidence type="ECO:0000256" key="6">
    <source>
        <dbReference type="ARBA" id="ARBA00022989"/>
    </source>
</evidence>
<dbReference type="GO" id="GO:0046933">
    <property type="term" value="F:proton-transporting ATP synthase activity, rotational mechanism"/>
    <property type="evidence" value="ECO:0007669"/>
    <property type="project" value="UniProtKB-UniRule"/>
</dbReference>
<comment type="function">
    <text evidence="10 13">F(1)F(0) ATP synthase produces ATP from ADP in the presence of a proton or sodium gradient. F-type ATPases consist of two structural domains, F(1) containing the extramembraneous catalytic core and F(0) containing the membrane proton channel, linked together by a central stalk and a peripheral stalk. During catalysis, ATP synthesis in the catalytic domain of F(1) is coupled via a rotary mechanism of the central stalk subunits to proton translocation.</text>
</comment>
<evidence type="ECO:0000256" key="9">
    <source>
        <dbReference type="ARBA" id="ARBA00023310"/>
    </source>
</evidence>
<dbReference type="InterPro" id="IPR002146">
    <property type="entry name" value="ATP_synth_b/b'su_bac/chlpt"/>
</dbReference>
<evidence type="ECO:0000256" key="13">
    <source>
        <dbReference type="HAMAP-Rule" id="MF_01398"/>
    </source>
</evidence>
<dbReference type="RefSeq" id="WP_109902016.1">
    <property type="nucleotide sequence ID" value="NZ_QGLE01000001.1"/>
</dbReference>
<evidence type="ECO:0000256" key="14">
    <source>
        <dbReference type="RuleBase" id="RU003848"/>
    </source>
</evidence>
<evidence type="ECO:0000313" key="16">
    <source>
        <dbReference type="EMBL" id="PWR25738.1"/>
    </source>
</evidence>
<dbReference type="InterPro" id="IPR050059">
    <property type="entry name" value="ATP_synthase_B_chain"/>
</dbReference>
<accession>A0A317EFD0</accession>
<dbReference type="GO" id="GO:0045259">
    <property type="term" value="C:proton-transporting ATP synthase complex"/>
    <property type="evidence" value="ECO:0007669"/>
    <property type="project" value="UniProtKB-KW"/>
</dbReference>
<evidence type="ECO:0000313" key="17">
    <source>
        <dbReference type="Proteomes" id="UP000245461"/>
    </source>
</evidence>
<dbReference type="Proteomes" id="UP000245461">
    <property type="component" value="Unassembled WGS sequence"/>
</dbReference>
<comment type="caution">
    <text evidence="16">The sequence shown here is derived from an EMBL/GenBank/DDBJ whole genome shotgun (WGS) entry which is preliminary data.</text>
</comment>
<dbReference type="PANTHER" id="PTHR33445">
    <property type="entry name" value="ATP SYNTHASE SUBUNIT B', CHLOROPLASTIC"/>
    <property type="match status" value="1"/>
</dbReference>
<keyword evidence="9 13" id="KW-0066">ATP synthesis</keyword>
<comment type="subcellular location">
    <subcellularLocation>
        <location evidence="13">Cell membrane</location>
        <topology evidence="13">Single-pass membrane protein</topology>
    </subcellularLocation>
    <subcellularLocation>
        <location evidence="12">Endomembrane system</location>
        <topology evidence="12">Single-pass membrane protein</topology>
    </subcellularLocation>
</comment>
<keyword evidence="13" id="KW-1003">Cell membrane</keyword>
<name>A0A317EFD0_9PROT</name>
<evidence type="ECO:0000256" key="15">
    <source>
        <dbReference type="SAM" id="Coils"/>
    </source>
</evidence>
<sequence length="247" mass="26278">MTVDWWTLGLQAVNVTVLIWLLARFFWRPLAAIVEERRKIVAATLSEAEAKKAEATAEAAKIAETRAGLAAEREAMLAAAREAAEAEGRRLRDDAARDIAAAREAARDQIEKDGIAARGVWAAQAGQLALGIAARLTGRLAPAPLFQSFLTGLAEAARALPPELRAGAIAEESEIAIESASPLDEAAQAACRDALSLALGGTPRLSFRVEPALIAGLEAHGPHFVISNNWRADLARIEAELNHDRAS</sequence>
<dbReference type="PANTHER" id="PTHR33445:SF2">
    <property type="entry name" value="ATP SYNTHASE SUBUNIT B', CHLOROPLASTIC"/>
    <property type="match status" value="1"/>
</dbReference>
<feature type="coiled-coil region" evidence="15">
    <location>
        <begin position="38"/>
        <end position="89"/>
    </location>
</feature>
<evidence type="ECO:0000256" key="1">
    <source>
        <dbReference type="ARBA" id="ARBA00005513"/>
    </source>
</evidence>
<evidence type="ECO:0000256" key="11">
    <source>
        <dbReference type="ARBA" id="ARBA00025614"/>
    </source>
</evidence>
<keyword evidence="4 13" id="KW-0812">Transmembrane</keyword>
<evidence type="ECO:0000256" key="7">
    <source>
        <dbReference type="ARBA" id="ARBA00023065"/>
    </source>
</evidence>
<evidence type="ECO:0000256" key="4">
    <source>
        <dbReference type="ARBA" id="ARBA00022692"/>
    </source>
</evidence>
<organism evidence="16 17">
    <name type="scientific">Zavarzinia aquatilis</name>
    <dbReference type="NCBI Taxonomy" id="2211142"/>
    <lineage>
        <taxon>Bacteria</taxon>
        <taxon>Pseudomonadati</taxon>
        <taxon>Pseudomonadota</taxon>
        <taxon>Alphaproteobacteria</taxon>
        <taxon>Rhodospirillales</taxon>
        <taxon>Zavarziniaceae</taxon>
        <taxon>Zavarzinia</taxon>
    </lineage>
</organism>
<protein>
    <recommendedName>
        <fullName evidence="13">ATP synthase subunit b</fullName>
    </recommendedName>
    <alternativeName>
        <fullName evidence="13">ATP synthase F(0) sector subunit b</fullName>
    </alternativeName>
    <alternativeName>
        <fullName evidence="13">ATPase subunit I</fullName>
    </alternativeName>
    <alternativeName>
        <fullName evidence="13">F-type ATPase subunit b</fullName>
        <shortName evidence="13">F-ATPase subunit b</shortName>
    </alternativeName>
</protein>
<dbReference type="OrthoDB" id="466272at2"/>
<dbReference type="Pfam" id="PF00430">
    <property type="entry name" value="ATP-synt_B"/>
    <property type="match status" value="1"/>
</dbReference>
<keyword evidence="8 13" id="KW-0472">Membrane</keyword>
<dbReference type="AlphaFoldDB" id="A0A317EFD0"/>